<feature type="compositionally biased region" description="Basic and acidic residues" evidence="7">
    <location>
        <begin position="108"/>
        <end position="122"/>
    </location>
</feature>
<evidence type="ECO:0000256" key="7">
    <source>
        <dbReference type="SAM" id="MobiDB-lite"/>
    </source>
</evidence>
<gene>
    <name evidence="8" type="ORF">GOODEAATRI_008162</name>
</gene>
<dbReference type="EMBL" id="JAHRIO010070395">
    <property type="protein sequence ID" value="MEQ2181125.1"/>
    <property type="molecule type" value="Genomic_DNA"/>
</dbReference>
<organism evidence="8 9">
    <name type="scientific">Goodea atripinnis</name>
    <dbReference type="NCBI Taxonomy" id="208336"/>
    <lineage>
        <taxon>Eukaryota</taxon>
        <taxon>Metazoa</taxon>
        <taxon>Chordata</taxon>
        <taxon>Craniata</taxon>
        <taxon>Vertebrata</taxon>
        <taxon>Euteleostomi</taxon>
        <taxon>Actinopterygii</taxon>
        <taxon>Neopterygii</taxon>
        <taxon>Teleostei</taxon>
        <taxon>Neoteleostei</taxon>
        <taxon>Acanthomorphata</taxon>
        <taxon>Ovalentaria</taxon>
        <taxon>Atherinomorphae</taxon>
        <taxon>Cyprinodontiformes</taxon>
        <taxon>Goodeidae</taxon>
        <taxon>Goodea</taxon>
    </lineage>
</organism>
<keyword evidence="6" id="KW-0539">Nucleus</keyword>
<protein>
    <recommendedName>
        <fullName evidence="4">Ribosome biogenesis protein NOP53</fullName>
    </recommendedName>
</protein>
<evidence type="ECO:0000313" key="9">
    <source>
        <dbReference type="Proteomes" id="UP001476798"/>
    </source>
</evidence>
<evidence type="ECO:0000256" key="3">
    <source>
        <dbReference type="ARBA" id="ARBA00008838"/>
    </source>
</evidence>
<feature type="region of interest" description="Disordered" evidence="7">
    <location>
        <begin position="102"/>
        <end position="122"/>
    </location>
</feature>
<accession>A0ABV0PCF3</accession>
<sequence length="275" mass="32680">MSARRRLKRVAASQPGFLTLKSSLDPTDLVASRRKRVNKNKKKNWNKYSDINDVEEFLEDVRLQERTTGILAYQQPNAKKLRRIAQNAERLAAKGVVPRRQKQLLSRRPVDRTAKKAETNNNPDRHYYDIWGQELEQITFLFHVAKVSADPWYLQQTGKKLVKEAHEVEVQKKKQEDKLERQLAVNKEDKATEFFYRLTLLVIFFSNRIQEQQRLTNRRQTEQQQQLFQLRSIKASIRQREQKTKSKQMQRKSKQEAQKAQPRRLGKLKYIILIL</sequence>
<evidence type="ECO:0000313" key="8">
    <source>
        <dbReference type="EMBL" id="MEQ2181125.1"/>
    </source>
</evidence>
<dbReference type="InterPro" id="IPR011687">
    <property type="entry name" value="Nop53/GLTSCR2"/>
</dbReference>
<dbReference type="PIRSF" id="PIRSF017302">
    <property type="entry name" value="Gltscr2"/>
    <property type="match status" value="1"/>
</dbReference>
<proteinExistence type="inferred from homology"/>
<dbReference type="Proteomes" id="UP001476798">
    <property type="component" value="Unassembled WGS sequence"/>
</dbReference>
<dbReference type="PANTHER" id="PTHR14211">
    <property type="entry name" value="GLIOMA SUPPRESSOR CANDIDATE REGION GENE 2"/>
    <property type="match status" value="1"/>
</dbReference>
<evidence type="ECO:0000256" key="2">
    <source>
        <dbReference type="ARBA" id="ARBA00004642"/>
    </source>
</evidence>
<dbReference type="PANTHER" id="PTHR14211:SF7">
    <property type="entry name" value="RIBOSOME BIOGENESIS PROTEIN NOP53"/>
    <property type="match status" value="1"/>
</dbReference>
<keyword evidence="5" id="KW-0690">Ribosome biogenesis</keyword>
<comment type="subcellular location">
    <subcellularLocation>
        <location evidence="1">Nucleus</location>
        <location evidence="1">Nucleolus</location>
    </subcellularLocation>
    <subcellularLocation>
        <location evidence="2">Nucleus</location>
        <location evidence="2">Nucleoplasm</location>
    </subcellularLocation>
</comment>
<reference evidence="8 9" key="1">
    <citation type="submission" date="2021-06" db="EMBL/GenBank/DDBJ databases">
        <authorList>
            <person name="Palmer J.M."/>
        </authorList>
    </citation>
    <scope>NUCLEOTIDE SEQUENCE [LARGE SCALE GENOMIC DNA]</scope>
    <source>
        <strain evidence="8 9">GA_2019</strain>
        <tissue evidence="8">Muscle</tissue>
    </source>
</reference>
<comment type="similarity">
    <text evidence="3">Belongs to the NOP53 family.</text>
</comment>
<name>A0ABV0PCF3_9TELE</name>
<evidence type="ECO:0000256" key="4">
    <source>
        <dbReference type="ARBA" id="ARBA00018339"/>
    </source>
</evidence>
<evidence type="ECO:0000256" key="5">
    <source>
        <dbReference type="ARBA" id="ARBA00022517"/>
    </source>
</evidence>
<evidence type="ECO:0000256" key="1">
    <source>
        <dbReference type="ARBA" id="ARBA00004604"/>
    </source>
</evidence>
<evidence type="ECO:0000256" key="6">
    <source>
        <dbReference type="ARBA" id="ARBA00023242"/>
    </source>
</evidence>
<dbReference type="Pfam" id="PF07767">
    <property type="entry name" value="Nop53"/>
    <property type="match status" value="2"/>
</dbReference>
<keyword evidence="9" id="KW-1185">Reference proteome</keyword>
<comment type="caution">
    <text evidence="8">The sequence shown here is derived from an EMBL/GenBank/DDBJ whole genome shotgun (WGS) entry which is preliminary data.</text>
</comment>
<feature type="region of interest" description="Disordered" evidence="7">
    <location>
        <begin position="239"/>
        <end position="262"/>
    </location>
</feature>